<dbReference type="Pfam" id="PF04116">
    <property type="entry name" value="FA_hydroxylase"/>
    <property type="match status" value="1"/>
</dbReference>
<gene>
    <name evidence="7" type="ORF">BE18_26050</name>
</gene>
<evidence type="ECO:0000256" key="1">
    <source>
        <dbReference type="ARBA" id="ARBA00004370"/>
    </source>
</evidence>
<comment type="caution">
    <text evidence="7">The sequence shown here is derived from an EMBL/GenBank/DDBJ whole genome shotgun (WGS) entry which is preliminary data.</text>
</comment>
<evidence type="ECO:0000259" key="6">
    <source>
        <dbReference type="Pfam" id="PF04116"/>
    </source>
</evidence>
<dbReference type="GO" id="GO:0016491">
    <property type="term" value="F:oxidoreductase activity"/>
    <property type="evidence" value="ECO:0007669"/>
    <property type="project" value="InterPro"/>
</dbReference>
<keyword evidence="2 5" id="KW-0812">Transmembrane</keyword>
<dbReference type="PANTHER" id="PTHR11863">
    <property type="entry name" value="STEROL DESATURASE"/>
    <property type="match status" value="1"/>
</dbReference>
<evidence type="ECO:0000256" key="3">
    <source>
        <dbReference type="ARBA" id="ARBA00022989"/>
    </source>
</evidence>
<protein>
    <recommendedName>
        <fullName evidence="6">Fatty acid hydroxylase domain-containing protein</fullName>
    </recommendedName>
</protein>
<dbReference type="InterPro" id="IPR050307">
    <property type="entry name" value="Sterol_Desaturase_Related"/>
</dbReference>
<dbReference type="InterPro" id="IPR006694">
    <property type="entry name" value="Fatty_acid_hydroxylase"/>
</dbReference>
<evidence type="ECO:0000313" key="7">
    <source>
        <dbReference type="EMBL" id="KYF76260.1"/>
    </source>
</evidence>
<dbReference type="GO" id="GO:0016020">
    <property type="term" value="C:membrane"/>
    <property type="evidence" value="ECO:0007669"/>
    <property type="project" value="UniProtKB-SubCell"/>
</dbReference>
<proteinExistence type="predicted"/>
<feature type="transmembrane region" description="Helical" evidence="5">
    <location>
        <begin position="6"/>
        <end position="25"/>
    </location>
</feature>
<comment type="subcellular location">
    <subcellularLocation>
        <location evidence="1">Membrane</location>
    </subcellularLocation>
</comment>
<name>A0A150R7T0_SORCE</name>
<dbReference type="AlphaFoldDB" id="A0A150R7T0"/>
<keyword evidence="4 5" id="KW-0472">Membrane</keyword>
<evidence type="ECO:0000256" key="4">
    <source>
        <dbReference type="ARBA" id="ARBA00023136"/>
    </source>
</evidence>
<feature type="domain" description="Fatty acid hydroxylase" evidence="6">
    <location>
        <begin position="82"/>
        <end position="228"/>
    </location>
</feature>
<accession>A0A150R7T0</accession>
<dbReference type="EMBL" id="JEMC01004049">
    <property type="protein sequence ID" value="KYF76260.1"/>
    <property type="molecule type" value="Genomic_DNA"/>
</dbReference>
<dbReference type="GO" id="GO:0005506">
    <property type="term" value="F:iron ion binding"/>
    <property type="evidence" value="ECO:0007669"/>
    <property type="project" value="InterPro"/>
</dbReference>
<evidence type="ECO:0000256" key="5">
    <source>
        <dbReference type="SAM" id="Phobius"/>
    </source>
</evidence>
<sequence>MLGSALIAFALIAIFAALETAFGLYRRPGVLTMRELGASLVGLGSFLLLRGASFAALIWAFKALWPRSEGALAGVSFWLAFPIYVLVDEYAVYWFHRKSHEWPWLWRVHKPHHAPRNMNIGVGYRQNWLWHVLVPGAWLAPAVVWLGQPGAYAAGLAFRTLMVLMEHSDLRWDLPLQRNRFTRPFMWAIERVVSLPDTHHVHHGVGRYGNAMKNYGVALICFDVIHGTLMIPHARQEGFGLPDDAPVEPWAEQLFWPFVRSTSSTKKVEKVVARRPSIEPAPTAAALAAAEAVIYTADGRAVVVR</sequence>
<feature type="transmembrane region" description="Helical" evidence="5">
    <location>
        <begin position="73"/>
        <end position="95"/>
    </location>
</feature>
<dbReference type="Proteomes" id="UP000075515">
    <property type="component" value="Unassembled WGS sequence"/>
</dbReference>
<organism evidence="7 8">
    <name type="scientific">Sorangium cellulosum</name>
    <name type="common">Polyangium cellulosum</name>
    <dbReference type="NCBI Taxonomy" id="56"/>
    <lineage>
        <taxon>Bacteria</taxon>
        <taxon>Pseudomonadati</taxon>
        <taxon>Myxococcota</taxon>
        <taxon>Polyangia</taxon>
        <taxon>Polyangiales</taxon>
        <taxon>Polyangiaceae</taxon>
        <taxon>Sorangium</taxon>
    </lineage>
</organism>
<keyword evidence="3 5" id="KW-1133">Transmembrane helix</keyword>
<dbReference type="GO" id="GO:0008610">
    <property type="term" value="P:lipid biosynthetic process"/>
    <property type="evidence" value="ECO:0007669"/>
    <property type="project" value="InterPro"/>
</dbReference>
<reference evidence="7 8" key="1">
    <citation type="submission" date="2014-02" db="EMBL/GenBank/DDBJ databases">
        <title>The small core and large imbalanced accessory genome model reveals a collaborative survival strategy of Sorangium cellulosum strains in nature.</title>
        <authorList>
            <person name="Han K."/>
            <person name="Peng R."/>
            <person name="Blom J."/>
            <person name="Li Y.-Z."/>
        </authorList>
    </citation>
    <scope>NUCLEOTIDE SEQUENCE [LARGE SCALE GENOMIC DNA]</scope>
    <source>
        <strain evidence="7 8">So0149</strain>
    </source>
</reference>
<evidence type="ECO:0000313" key="8">
    <source>
        <dbReference type="Proteomes" id="UP000075515"/>
    </source>
</evidence>
<feature type="transmembrane region" description="Helical" evidence="5">
    <location>
        <begin position="37"/>
        <end position="61"/>
    </location>
</feature>
<evidence type="ECO:0000256" key="2">
    <source>
        <dbReference type="ARBA" id="ARBA00022692"/>
    </source>
</evidence>